<dbReference type="SUPFAM" id="SSF49764">
    <property type="entry name" value="HSP20-like chaperones"/>
    <property type="match status" value="1"/>
</dbReference>
<dbReference type="Gene3D" id="2.60.40.790">
    <property type="match status" value="1"/>
</dbReference>
<proteinExistence type="predicted"/>
<dbReference type="InterPro" id="IPR043136">
    <property type="entry name" value="B30.2/SPRY_sf"/>
</dbReference>
<keyword evidence="4" id="KW-1185">Reference proteome</keyword>
<dbReference type="PROSITE" id="PS51203">
    <property type="entry name" value="CS"/>
    <property type="match status" value="1"/>
</dbReference>
<reference evidence="3" key="1">
    <citation type="submission" date="2021-11" db="EMBL/GenBank/DDBJ databases">
        <authorList>
            <consortium name="Genoscope - CEA"/>
            <person name="William W."/>
        </authorList>
    </citation>
    <scope>NUCLEOTIDE SEQUENCE</scope>
</reference>
<gene>
    <name evidence="3" type="ORF">PECAL_5P18290</name>
</gene>
<evidence type="ECO:0000259" key="2">
    <source>
        <dbReference type="PROSITE" id="PS51203"/>
    </source>
</evidence>
<evidence type="ECO:0000313" key="4">
    <source>
        <dbReference type="Proteomes" id="UP000789595"/>
    </source>
</evidence>
<dbReference type="Proteomes" id="UP000789595">
    <property type="component" value="Unassembled WGS sequence"/>
</dbReference>
<dbReference type="InterPro" id="IPR011990">
    <property type="entry name" value="TPR-like_helical_dom_sf"/>
</dbReference>
<evidence type="ECO:0000256" key="1">
    <source>
        <dbReference type="SAM" id="MobiDB-lite"/>
    </source>
</evidence>
<feature type="domain" description="CS" evidence="2">
    <location>
        <begin position="734"/>
        <end position="834"/>
    </location>
</feature>
<feature type="region of interest" description="Disordered" evidence="1">
    <location>
        <begin position="22"/>
        <end position="64"/>
    </location>
</feature>
<dbReference type="AlphaFoldDB" id="A0A8J2X646"/>
<name>A0A8J2X646_9STRA</name>
<dbReference type="InterPro" id="IPR007052">
    <property type="entry name" value="CS_dom"/>
</dbReference>
<dbReference type="SUPFAM" id="SSF49899">
    <property type="entry name" value="Concanavalin A-like lectins/glucanases"/>
    <property type="match status" value="1"/>
</dbReference>
<sequence>MVPLCIRPLPFALVPRARRPAAGLPVRTSHRCHRSTATSHRRQHDDAGSETDGMAGQPAQTRRFRVKPRGAVVRAGSTLTSAVVGELDGGAIVVAAAAPDKTGRVAVQTPLRGFVSRKVLIPYGTGHAVPQQLKPKPIVERTKTVTIKSRADLRAFVRHKEQEARRDAGLRDEGFVYNTNDPYERWVSKHKHGADPCAPKTRVAYASYLHQQGSLDDALQHLTTALVDEPRSTKARRLFDEVSQEIKLRDAARDATLSNDERALRLWKRSDECYERGDARTALALYGCLLDSMLGETSSSIRLVDGESIEAPGRPFDAGEASKLHHARAGCFAKLKNWEDAEEESRRALELEPASIIYRRRLATTLDKAGKWGAAVCEAPRGDRVFEARARVFEQRAMLRNDRETRAYANDVAASEWLELVKADEGNPLVTGANPFQGLSRDELRRELETRRERRKAQEAINAALDVEDDRRVAACAVRLCASTFRTRLRKRFTSPLLVVADKGMKLEQTASDVGGCSLSRDPLPSSGVHAFCVYLDGAVGDLRIGLAAEGCDFTRPLGDDGKGWCVGFSPHGLVVGHRKRQRDLLHRGKAVPQLQAHDCLGVVWDADAKILDCYVNGVYRGAAFTAMDFPAVCIDGDGEEMPMPSLYAAVSYGTECKDAGACKFVCGRVDAMERIERLAAIDRLTKGRGYGEGGKRFALVTESGERHRKMDAQKMKFGLTRIHTKGVEDAVWVQTDQCRWTQSVQTVTLIVSHFPGHSVEAQDVDVVFKQQYLKISHRVTAQVYLEGALHRPILPAESLWYIDEGVLEVVLAKDLALYHSQSVVELSAWPRLFEFDDDLSDGDMEHDQTDLDPERKRRDDLAQLRSSQQAKYELAKRAAVEASGKEWHWVHRDGEIEPSYAVAGEIGYDVPCDRDAALLASGEPRMMLGA</sequence>
<dbReference type="CDD" id="cd11709">
    <property type="entry name" value="SPRY"/>
    <property type="match status" value="1"/>
</dbReference>
<dbReference type="Gene3D" id="2.60.120.920">
    <property type="match status" value="1"/>
</dbReference>
<protein>
    <recommendedName>
        <fullName evidence="2">CS domain-containing protein</fullName>
    </recommendedName>
</protein>
<accession>A0A8J2X646</accession>
<feature type="compositionally biased region" description="Basic residues" evidence="1">
    <location>
        <begin position="28"/>
        <end position="42"/>
    </location>
</feature>
<dbReference type="Pfam" id="PF04969">
    <property type="entry name" value="CS"/>
    <property type="match status" value="1"/>
</dbReference>
<dbReference type="InterPro" id="IPR013320">
    <property type="entry name" value="ConA-like_dom_sf"/>
</dbReference>
<comment type="caution">
    <text evidence="3">The sequence shown here is derived from an EMBL/GenBank/DDBJ whole genome shotgun (WGS) entry which is preliminary data.</text>
</comment>
<evidence type="ECO:0000313" key="3">
    <source>
        <dbReference type="EMBL" id="CAH0377272.1"/>
    </source>
</evidence>
<dbReference type="InterPro" id="IPR008978">
    <property type="entry name" value="HSP20-like_chaperone"/>
</dbReference>
<dbReference type="OrthoDB" id="550043at2759"/>
<dbReference type="Gene3D" id="1.25.40.10">
    <property type="entry name" value="Tetratricopeptide repeat domain"/>
    <property type="match status" value="1"/>
</dbReference>
<organism evidence="3 4">
    <name type="scientific">Pelagomonas calceolata</name>
    <dbReference type="NCBI Taxonomy" id="35677"/>
    <lineage>
        <taxon>Eukaryota</taxon>
        <taxon>Sar</taxon>
        <taxon>Stramenopiles</taxon>
        <taxon>Ochrophyta</taxon>
        <taxon>Pelagophyceae</taxon>
        <taxon>Pelagomonadales</taxon>
        <taxon>Pelagomonadaceae</taxon>
        <taxon>Pelagomonas</taxon>
    </lineage>
</organism>
<dbReference type="SUPFAM" id="SSF48452">
    <property type="entry name" value="TPR-like"/>
    <property type="match status" value="1"/>
</dbReference>
<dbReference type="EMBL" id="CAKKNE010000005">
    <property type="protein sequence ID" value="CAH0377272.1"/>
    <property type="molecule type" value="Genomic_DNA"/>
</dbReference>
<dbReference type="CDD" id="cd06467">
    <property type="entry name" value="p23_NUDC_like"/>
    <property type="match status" value="1"/>
</dbReference>